<dbReference type="GO" id="GO:0044695">
    <property type="term" value="C:Dsc E3 ubiquitin ligase complex"/>
    <property type="evidence" value="ECO:0007669"/>
    <property type="project" value="InterPro"/>
</dbReference>
<comment type="caution">
    <text evidence="4">The sequence shown here is derived from an EMBL/GenBank/DDBJ whole genome shotgun (WGS) entry which is preliminary data.</text>
</comment>
<dbReference type="Proteomes" id="UP000179807">
    <property type="component" value="Unassembled WGS sequence"/>
</dbReference>
<feature type="region of interest" description="Disordered" evidence="1">
    <location>
        <begin position="87"/>
        <end position="118"/>
    </location>
</feature>
<keyword evidence="2" id="KW-1133">Transmembrane helix</keyword>
<dbReference type="AlphaFoldDB" id="A0A1J4JJM9"/>
<feature type="transmembrane region" description="Helical" evidence="2">
    <location>
        <begin position="276"/>
        <end position="294"/>
    </location>
</feature>
<dbReference type="GeneID" id="94829225"/>
<organism evidence="4 5">
    <name type="scientific">Tritrichomonas foetus</name>
    <dbReference type="NCBI Taxonomy" id="1144522"/>
    <lineage>
        <taxon>Eukaryota</taxon>
        <taxon>Metamonada</taxon>
        <taxon>Parabasalia</taxon>
        <taxon>Tritrichomonadida</taxon>
        <taxon>Tritrichomonadidae</taxon>
        <taxon>Tritrichomonas</taxon>
    </lineage>
</organism>
<keyword evidence="5" id="KW-1185">Reference proteome</keyword>
<evidence type="ECO:0000259" key="3">
    <source>
        <dbReference type="Pfam" id="PF13373"/>
    </source>
</evidence>
<proteinExistence type="predicted"/>
<reference evidence="4" key="1">
    <citation type="submission" date="2016-10" db="EMBL/GenBank/DDBJ databases">
        <authorList>
            <person name="Benchimol M."/>
            <person name="Almeida L.G."/>
            <person name="Vasconcelos A.T."/>
            <person name="Perreira-Neves A."/>
            <person name="Rosa I.A."/>
            <person name="Tasca T."/>
            <person name="Bogo M.R."/>
            <person name="de Souza W."/>
        </authorList>
    </citation>
    <scope>NUCLEOTIDE SEQUENCE [LARGE SCALE GENOMIC DNA]</scope>
    <source>
        <strain evidence="4">K</strain>
    </source>
</reference>
<dbReference type="PANTHER" id="PTHR28049:SF1">
    <property type="entry name" value="DSC E3 UBIQUITIN LIGASE COMPLEX SUBUNIT 3"/>
    <property type="match status" value="1"/>
</dbReference>
<dbReference type="Pfam" id="PF13373">
    <property type="entry name" value="Dsc3_C"/>
    <property type="match status" value="1"/>
</dbReference>
<keyword evidence="2" id="KW-0812">Transmembrane</keyword>
<dbReference type="VEuPathDB" id="TrichDB:TRFO_08828"/>
<evidence type="ECO:0000313" key="5">
    <source>
        <dbReference type="Proteomes" id="UP000179807"/>
    </source>
</evidence>
<dbReference type="OrthoDB" id="2556122at2759"/>
<name>A0A1J4JJM9_9EUKA</name>
<sequence>MSQLQINALFQDGKLRPYTLPTDSKVGDLISLIESDTEVKIPKDRIVNVLYLGRFLDPSALFNTIEHSLQFTVNIFFRREKNFANNTETNSSIESQNPSGSQNDTNNQNTNQNSSTDLHGFDRLARMGLPPNQIQEVRQRFHLVMSTFNLSESERIEIEEEWFPALFNNIESTNGNFLSSFFASQLALLQSSQIGNYHSTRNQRSSNRSNHQNNGNLEEDTILDNLDLVSSQDRETSVNRSQDIENSQSWLPFCIGTLFGFIFGINWYIFIPMMHPNRSVLIGYLFGCGLYYMVKQMVR</sequence>
<feature type="transmembrane region" description="Helical" evidence="2">
    <location>
        <begin position="250"/>
        <end position="270"/>
    </location>
</feature>
<dbReference type="InterPro" id="IPR045226">
    <property type="entry name" value="Dsc3"/>
</dbReference>
<dbReference type="PANTHER" id="PTHR28049">
    <property type="entry name" value="TRANSMEMBRANE PROTEIN YOR223W"/>
    <property type="match status" value="1"/>
</dbReference>
<dbReference type="RefSeq" id="XP_068351688.1">
    <property type="nucleotide sequence ID" value="XM_068494521.1"/>
</dbReference>
<evidence type="ECO:0000256" key="1">
    <source>
        <dbReference type="SAM" id="MobiDB-lite"/>
    </source>
</evidence>
<accession>A0A1J4JJM9</accession>
<feature type="compositionally biased region" description="Low complexity" evidence="1">
    <location>
        <begin position="101"/>
        <end position="117"/>
    </location>
</feature>
<dbReference type="InterPro" id="IPR025390">
    <property type="entry name" value="Dsc3_C"/>
</dbReference>
<dbReference type="EMBL" id="MLAK01001049">
    <property type="protein sequence ID" value="OHS98551.1"/>
    <property type="molecule type" value="Genomic_DNA"/>
</dbReference>
<gene>
    <name evidence="4" type="ORF">TRFO_08828</name>
</gene>
<feature type="compositionally biased region" description="Polar residues" evidence="1">
    <location>
        <begin position="87"/>
        <end position="100"/>
    </location>
</feature>
<keyword evidence="2" id="KW-0472">Membrane</keyword>
<feature type="domain" description="DSC E3 ubiquitin ligase complex subunit 3 C-terminal" evidence="3">
    <location>
        <begin position="120"/>
        <end position="271"/>
    </location>
</feature>
<evidence type="ECO:0000313" key="4">
    <source>
        <dbReference type="EMBL" id="OHS98551.1"/>
    </source>
</evidence>
<evidence type="ECO:0000256" key="2">
    <source>
        <dbReference type="SAM" id="Phobius"/>
    </source>
</evidence>
<protein>
    <recommendedName>
        <fullName evidence="3">DSC E3 ubiquitin ligase complex subunit 3 C-terminal domain-containing protein</fullName>
    </recommendedName>
</protein>